<keyword evidence="1" id="KW-0472">Membrane</keyword>
<dbReference type="Ensembl" id="ENSSSCT00070004457.1">
    <property type="protein sequence ID" value="ENSSSCP00070003672.1"/>
    <property type="gene ID" value="ENSSSCG00070002383.1"/>
</dbReference>
<feature type="transmembrane region" description="Helical" evidence="1">
    <location>
        <begin position="278"/>
        <end position="297"/>
    </location>
</feature>
<feature type="transmembrane region" description="Helical" evidence="1">
    <location>
        <begin position="220"/>
        <end position="244"/>
    </location>
</feature>
<organism evidence="2 3">
    <name type="scientific">Sus scrofa</name>
    <name type="common">Pig</name>
    <dbReference type="NCBI Taxonomy" id="9823"/>
    <lineage>
        <taxon>Eukaryota</taxon>
        <taxon>Metazoa</taxon>
        <taxon>Chordata</taxon>
        <taxon>Craniata</taxon>
        <taxon>Vertebrata</taxon>
        <taxon>Euteleostomi</taxon>
        <taxon>Mammalia</taxon>
        <taxon>Eutheria</taxon>
        <taxon>Laurasiatheria</taxon>
        <taxon>Artiodactyla</taxon>
        <taxon>Suina</taxon>
        <taxon>Suidae</taxon>
        <taxon>Sus</taxon>
    </lineage>
</organism>
<reference evidence="2" key="2">
    <citation type="submission" date="2025-08" db="UniProtKB">
        <authorList>
            <consortium name="Ensembl"/>
        </authorList>
    </citation>
    <scope>IDENTIFICATION</scope>
</reference>
<evidence type="ECO:0000313" key="2">
    <source>
        <dbReference type="Ensembl" id="ENSSSCP00070003672.1"/>
    </source>
</evidence>
<feature type="transmembrane region" description="Helical" evidence="1">
    <location>
        <begin position="317"/>
        <end position="336"/>
    </location>
</feature>
<evidence type="ECO:0000313" key="3">
    <source>
        <dbReference type="Proteomes" id="UP000314985"/>
    </source>
</evidence>
<sequence length="357" mass="40376">MATAIREVGVWRQTRTLLLKNYLVKCRTKKSSVQEILFPLFFLFWLILISMMHPNKKYEEVPDRELNPMDKSMLANVVLGYTPVTNITRNIMQKVSSDHLPDVIITEEYTNEQELIASSLSKPSNFVGVVFKDGVSYELRFFPDTVPVSSIYMDSRAGCSKSCEAVQYWSSGFTVLQASIDDAIIQAFLGPSVYKLDFSYVPAYGSHCNSFFIIPSSSCFVIFLLFFLYGLSSVFFALMLTPLFKKSKHVGIVEFLVTVAFGFVGLLIVLMESFPKSLVWLLSPFCQCTFLIGVAQVMHLEDFNEGALFSNLTEGPYPLIITLTMLVLIAFSMSSWPSILIKSFQENLAYGDHLYIF</sequence>
<name>A0A4X1SNM7_PIG</name>
<dbReference type="AlphaFoldDB" id="A0A4X1SNM7"/>
<evidence type="ECO:0000256" key="1">
    <source>
        <dbReference type="SAM" id="Phobius"/>
    </source>
</evidence>
<dbReference type="InterPro" id="IPR026082">
    <property type="entry name" value="ABCA"/>
</dbReference>
<gene>
    <name evidence="2" type="primary">ABCA5</name>
</gene>
<feature type="transmembrane region" description="Helical" evidence="1">
    <location>
        <begin position="250"/>
        <end position="271"/>
    </location>
</feature>
<feature type="transmembrane region" description="Helical" evidence="1">
    <location>
        <begin position="36"/>
        <end position="53"/>
    </location>
</feature>
<dbReference type="GO" id="GO:0140359">
    <property type="term" value="F:ABC-type transporter activity"/>
    <property type="evidence" value="ECO:0007669"/>
    <property type="project" value="InterPro"/>
</dbReference>
<dbReference type="PANTHER" id="PTHR19229:SF100">
    <property type="entry name" value="CHOLESTEROL TRANSPORTER ABCA5"/>
    <property type="match status" value="1"/>
</dbReference>
<keyword evidence="1" id="KW-0812">Transmembrane</keyword>
<keyword evidence="1" id="KW-1133">Transmembrane helix</keyword>
<protein>
    <submittedName>
        <fullName evidence="2">ATP binding cassette subfamily A member 5</fullName>
    </submittedName>
</protein>
<dbReference type="Proteomes" id="UP000314985">
    <property type="component" value="Chromosome 12"/>
</dbReference>
<accession>A0A4X1SNM7</accession>
<dbReference type="GO" id="GO:0016020">
    <property type="term" value="C:membrane"/>
    <property type="evidence" value="ECO:0007669"/>
    <property type="project" value="InterPro"/>
</dbReference>
<dbReference type="PANTHER" id="PTHR19229">
    <property type="entry name" value="ATP-BINDING CASSETTE TRANSPORTER SUBFAMILY A ABCA"/>
    <property type="match status" value="1"/>
</dbReference>
<proteinExistence type="predicted"/>
<reference evidence="2 3" key="1">
    <citation type="submission" date="2017-08" db="EMBL/GenBank/DDBJ databases">
        <title>USMARCv1.0.</title>
        <authorList>
            <person name="Hannum G.I."/>
            <person name="Koren S."/>
            <person name="Schroeder S.G."/>
            <person name="Chin S.C."/>
            <person name="Nonneman D.J."/>
            <person name="Becker S.A."/>
            <person name="Rosen B.D."/>
            <person name="Bickhart D.M."/>
            <person name="Putnam N.H."/>
            <person name="Green R.E."/>
            <person name="Tuggle C.K."/>
            <person name="Liu H."/>
            <person name="Rohrer G.A."/>
            <person name="Warr A."/>
            <person name="Hall R."/>
            <person name="Kim K."/>
            <person name="Hume D.A."/>
            <person name="Talbot R."/>
            <person name="Chow W."/>
            <person name="Howe K."/>
            <person name="Schwartz A.S."/>
            <person name="Watson M."/>
            <person name="Archibald A.L."/>
            <person name="Phillippy A.M."/>
            <person name="Smith T.P.L."/>
        </authorList>
    </citation>
    <scope>NUCLEOTIDE SEQUENCE [LARGE SCALE GENOMIC DNA]</scope>
</reference>